<dbReference type="InterPro" id="IPR000504">
    <property type="entry name" value="RRM_dom"/>
</dbReference>
<sequence length="545" mass="60098">MGKSESKRAAKASAQSKEAKSFIPIDKKAIDSNLSSLFASSAGPVKPPPKSRYQDLPAKRSAPEAKDDDEEDEDEEMGEEEDDEELSSVDGDIYGDEEDEEDASTSNSEEGSEEDEDVEDDSPADNETALAKVREAVLSQEQPNKKRKRKEEEVEDVYMRKLAREEVKEEEKRKKQKTAAAATKKETMGEGDASDSEESEEDTQTIPKHETQVEGAENPDEVEKAARTVFLGNVSSEAITSKSAKKTLLRHLASFIEDMPDHDPPHKVESLRFRSTAFATVLPKKAAYAKKEVLDATTKSTNAYAVYSTQQAALQAAKRLNGTTVLNRHLRVDSLAHPAQTDHRRCVFVGNLGFVDDESSTATPEDGKKQKPKPPSDVEEGLWVHFSKAGKVESVRVVRDAKTRVGKGFAYVQFYDENAVEAALQCNDQKFPPLLPRKLRVVRAKAQKKRDKKPEREVRGPKGSVYNAKVTEEQKTHQGRARAMLGKAARSADFVFEGHRATAKQGHSGLKLGGKGKKKGKPSNRSTRRAAAWASAGGKAQFNKK</sequence>
<evidence type="ECO:0000256" key="2">
    <source>
        <dbReference type="ARBA" id="ARBA00004604"/>
    </source>
</evidence>
<evidence type="ECO:0000256" key="5">
    <source>
        <dbReference type="ARBA" id="ARBA00022884"/>
    </source>
</evidence>
<comment type="similarity">
    <text evidence="3">Belongs to the RRM RBM34 family.</text>
</comment>
<feature type="region of interest" description="Disordered" evidence="8">
    <location>
        <begin position="38"/>
        <end position="220"/>
    </location>
</feature>
<evidence type="ECO:0000259" key="9">
    <source>
        <dbReference type="PROSITE" id="PS50102"/>
    </source>
</evidence>
<dbReference type="SMART" id="SM00360">
    <property type="entry name" value="RRM"/>
    <property type="match status" value="2"/>
</dbReference>
<dbReference type="PANTHER" id="PTHR23236">
    <property type="entry name" value="EUKARYOTIC TRANSLATION INITIATION FACTOR 4B/4H"/>
    <property type="match status" value="1"/>
</dbReference>
<evidence type="ECO:0000313" key="11">
    <source>
        <dbReference type="Proteomes" id="UP000799440"/>
    </source>
</evidence>
<dbReference type="Gene3D" id="3.30.70.330">
    <property type="match status" value="2"/>
</dbReference>
<feature type="region of interest" description="Disordered" evidence="8">
    <location>
        <begin position="358"/>
        <end position="380"/>
    </location>
</feature>
<reference evidence="10" key="1">
    <citation type="journal article" date="2020" name="Stud. Mycol.">
        <title>101 Dothideomycetes genomes: a test case for predicting lifestyles and emergence of pathogens.</title>
        <authorList>
            <person name="Haridas S."/>
            <person name="Albert R."/>
            <person name="Binder M."/>
            <person name="Bloem J."/>
            <person name="Labutti K."/>
            <person name="Salamov A."/>
            <person name="Andreopoulos B."/>
            <person name="Baker S."/>
            <person name="Barry K."/>
            <person name="Bills G."/>
            <person name="Bluhm B."/>
            <person name="Cannon C."/>
            <person name="Castanera R."/>
            <person name="Culley D."/>
            <person name="Daum C."/>
            <person name="Ezra D."/>
            <person name="Gonzalez J."/>
            <person name="Henrissat B."/>
            <person name="Kuo A."/>
            <person name="Liang C."/>
            <person name="Lipzen A."/>
            <person name="Lutzoni F."/>
            <person name="Magnuson J."/>
            <person name="Mondo S."/>
            <person name="Nolan M."/>
            <person name="Ohm R."/>
            <person name="Pangilinan J."/>
            <person name="Park H.-J."/>
            <person name="Ramirez L."/>
            <person name="Alfaro M."/>
            <person name="Sun H."/>
            <person name="Tritt A."/>
            <person name="Yoshinaga Y."/>
            <person name="Zwiers L.-H."/>
            <person name="Turgeon B."/>
            <person name="Goodwin S."/>
            <person name="Spatafora J."/>
            <person name="Crous P."/>
            <person name="Grigoriev I."/>
        </authorList>
    </citation>
    <scope>NUCLEOTIDE SEQUENCE</scope>
    <source>
        <strain evidence="10">CBS 119925</strain>
    </source>
</reference>
<dbReference type="Pfam" id="PF00076">
    <property type="entry name" value="RRM_1"/>
    <property type="match status" value="1"/>
</dbReference>
<name>A0A6A6VNW0_9PLEO</name>
<feature type="compositionally biased region" description="Basic and acidic residues" evidence="8">
    <location>
        <begin position="157"/>
        <end position="173"/>
    </location>
</feature>
<feature type="region of interest" description="Disordered" evidence="8">
    <location>
        <begin position="442"/>
        <end position="464"/>
    </location>
</feature>
<dbReference type="GO" id="GO:0019843">
    <property type="term" value="F:rRNA binding"/>
    <property type="evidence" value="ECO:0007669"/>
    <property type="project" value="TreeGrafter"/>
</dbReference>
<evidence type="ECO:0000256" key="7">
    <source>
        <dbReference type="PROSITE-ProRule" id="PRU00176"/>
    </source>
</evidence>
<dbReference type="EMBL" id="MU006563">
    <property type="protein sequence ID" value="KAF2750847.1"/>
    <property type="molecule type" value="Genomic_DNA"/>
</dbReference>
<comment type="function">
    <text evidence="1">Involved in pre-25S rRNA processing.</text>
</comment>
<dbReference type="InterPro" id="IPR012677">
    <property type="entry name" value="Nucleotide-bd_a/b_plait_sf"/>
</dbReference>
<keyword evidence="11" id="KW-1185">Reference proteome</keyword>
<evidence type="ECO:0000256" key="3">
    <source>
        <dbReference type="ARBA" id="ARBA00007077"/>
    </source>
</evidence>
<accession>A0A6A6VNW0</accession>
<protein>
    <recommendedName>
        <fullName evidence="4">Nucleolar protein 12</fullName>
    </recommendedName>
</protein>
<evidence type="ECO:0000313" key="10">
    <source>
        <dbReference type="EMBL" id="KAF2750847.1"/>
    </source>
</evidence>
<dbReference type="Proteomes" id="UP000799440">
    <property type="component" value="Unassembled WGS sequence"/>
</dbReference>
<dbReference type="AlphaFoldDB" id="A0A6A6VNW0"/>
<feature type="compositionally biased region" description="Basic residues" evidence="8">
    <location>
        <begin position="514"/>
        <end position="528"/>
    </location>
</feature>
<feature type="compositionally biased region" description="Acidic residues" evidence="8">
    <location>
        <begin position="192"/>
        <end position="203"/>
    </location>
</feature>
<dbReference type="PANTHER" id="PTHR23236:SF25">
    <property type="entry name" value="RNA-BINDING PROTEIN 34"/>
    <property type="match status" value="1"/>
</dbReference>
<evidence type="ECO:0000256" key="8">
    <source>
        <dbReference type="SAM" id="MobiDB-lite"/>
    </source>
</evidence>
<dbReference type="SUPFAM" id="SSF54928">
    <property type="entry name" value="RNA-binding domain, RBD"/>
    <property type="match status" value="1"/>
</dbReference>
<feature type="domain" description="RRM" evidence="9">
    <location>
        <begin position="345"/>
        <end position="446"/>
    </location>
</feature>
<keyword evidence="6" id="KW-0539">Nucleus</keyword>
<comment type="subcellular location">
    <subcellularLocation>
        <location evidence="2">Nucleus</location>
        <location evidence="2">Nucleolus</location>
    </subcellularLocation>
</comment>
<dbReference type="GO" id="GO:0005730">
    <property type="term" value="C:nucleolus"/>
    <property type="evidence" value="ECO:0007669"/>
    <property type="project" value="UniProtKB-SubCell"/>
</dbReference>
<feature type="region of interest" description="Disordered" evidence="8">
    <location>
        <begin position="1"/>
        <end position="25"/>
    </location>
</feature>
<feature type="compositionally biased region" description="Basic residues" evidence="8">
    <location>
        <begin position="442"/>
        <end position="451"/>
    </location>
</feature>
<gene>
    <name evidence="10" type="ORF">M011DRAFT_517136</name>
</gene>
<evidence type="ECO:0000256" key="1">
    <source>
        <dbReference type="ARBA" id="ARBA00002475"/>
    </source>
</evidence>
<feature type="compositionally biased region" description="Acidic residues" evidence="8">
    <location>
        <begin position="110"/>
        <end position="124"/>
    </location>
</feature>
<dbReference type="PROSITE" id="PS50102">
    <property type="entry name" value="RRM"/>
    <property type="match status" value="1"/>
</dbReference>
<evidence type="ECO:0000256" key="6">
    <source>
        <dbReference type="ARBA" id="ARBA00023242"/>
    </source>
</evidence>
<feature type="compositionally biased region" description="Acidic residues" evidence="8">
    <location>
        <begin position="66"/>
        <end position="103"/>
    </location>
</feature>
<keyword evidence="5 7" id="KW-0694">RNA-binding</keyword>
<feature type="region of interest" description="Disordered" evidence="8">
    <location>
        <begin position="501"/>
        <end position="545"/>
    </location>
</feature>
<dbReference type="GO" id="GO:0000463">
    <property type="term" value="P:maturation of LSU-rRNA from tricistronic rRNA transcript (SSU-rRNA, 5.8S rRNA, LSU-rRNA)"/>
    <property type="evidence" value="ECO:0007669"/>
    <property type="project" value="TreeGrafter"/>
</dbReference>
<dbReference type="OrthoDB" id="442677at2759"/>
<organism evidence="10 11">
    <name type="scientific">Sporormia fimetaria CBS 119925</name>
    <dbReference type="NCBI Taxonomy" id="1340428"/>
    <lineage>
        <taxon>Eukaryota</taxon>
        <taxon>Fungi</taxon>
        <taxon>Dikarya</taxon>
        <taxon>Ascomycota</taxon>
        <taxon>Pezizomycotina</taxon>
        <taxon>Dothideomycetes</taxon>
        <taxon>Pleosporomycetidae</taxon>
        <taxon>Pleosporales</taxon>
        <taxon>Sporormiaceae</taxon>
        <taxon>Sporormia</taxon>
    </lineage>
</organism>
<proteinExistence type="inferred from homology"/>
<evidence type="ECO:0000256" key="4">
    <source>
        <dbReference type="ARBA" id="ARBA00015520"/>
    </source>
</evidence>
<dbReference type="InterPro" id="IPR035979">
    <property type="entry name" value="RBD_domain_sf"/>
</dbReference>